<sequence>MPIYEYRCQACGHELEALQKMSEDPLTRCPECEQDSLNRLVSAAAFRLSGSGWYETDFKKGNKRNIAGDSEKSGGKEKKADKSSSPDKSSSQGKAAQPA</sequence>
<accession>A0AAP6MLJ7</accession>
<protein>
    <submittedName>
        <fullName evidence="3">Zinc ribbon domain-containing protein</fullName>
    </submittedName>
</protein>
<dbReference type="NCBIfam" id="TIGR02605">
    <property type="entry name" value="CxxC_CxxC_SSSS"/>
    <property type="match status" value="1"/>
</dbReference>
<dbReference type="PANTHER" id="PTHR34404:SF2">
    <property type="entry name" value="CONSERVED SERINE RICH PROTEIN"/>
    <property type="match status" value="1"/>
</dbReference>
<evidence type="ECO:0000259" key="2">
    <source>
        <dbReference type="SMART" id="SM00834"/>
    </source>
</evidence>
<reference evidence="3 4" key="1">
    <citation type="submission" date="2023-12" db="EMBL/GenBank/DDBJ databases">
        <title>Whole-genome sequencing of halo(alkali)philic microorganisms from hypersaline lakes.</title>
        <authorList>
            <person name="Sorokin D.Y."/>
            <person name="Merkel A.Y."/>
            <person name="Messina E."/>
            <person name="Yakimov M."/>
        </authorList>
    </citation>
    <scope>NUCLEOTIDE SEQUENCE [LARGE SCALE GENOMIC DNA]</scope>
    <source>
        <strain evidence="3 4">AB-CW1</strain>
    </source>
</reference>
<evidence type="ECO:0000256" key="1">
    <source>
        <dbReference type="SAM" id="MobiDB-lite"/>
    </source>
</evidence>
<dbReference type="InterPro" id="IPR013429">
    <property type="entry name" value="Regulatory_FmdB_Zinc_ribbon"/>
</dbReference>
<evidence type="ECO:0000313" key="4">
    <source>
        <dbReference type="Proteomes" id="UP001302316"/>
    </source>
</evidence>
<dbReference type="AlphaFoldDB" id="A0AAP6MLJ7"/>
<name>A0AAP6MLJ7_9GAMM</name>
<gene>
    <name evidence="3" type="ORF">VCB98_09200</name>
</gene>
<dbReference type="Pfam" id="PF09723">
    <property type="entry name" value="Zn_ribbon_8"/>
    <property type="match status" value="1"/>
</dbReference>
<dbReference type="SMART" id="SM00834">
    <property type="entry name" value="CxxC_CXXC_SSSS"/>
    <property type="match status" value="1"/>
</dbReference>
<dbReference type="EMBL" id="JAYGII010000018">
    <property type="protein sequence ID" value="MEA5445995.1"/>
    <property type="molecule type" value="Genomic_DNA"/>
</dbReference>
<keyword evidence="4" id="KW-1185">Reference proteome</keyword>
<organism evidence="3 4">
    <name type="scientific">Natronospira elongata</name>
    <dbReference type="NCBI Taxonomy" id="3110268"/>
    <lineage>
        <taxon>Bacteria</taxon>
        <taxon>Pseudomonadati</taxon>
        <taxon>Pseudomonadota</taxon>
        <taxon>Gammaproteobacteria</taxon>
        <taxon>Natronospirales</taxon>
        <taxon>Natronospiraceae</taxon>
        <taxon>Natronospira</taxon>
    </lineage>
</organism>
<feature type="region of interest" description="Disordered" evidence="1">
    <location>
        <begin position="58"/>
        <end position="99"/>
    </location>
</feature>
<comment type="caution">
    <text evidence="3">The sequence shown here is derived from an EMBL/GenBank/DDBJ whole genome shotgun (WGS) entry which is preliminary data.</text>
</comment>
<dbReference type="Proteomes" id="UP001302316">
    <property type="component" value="Unassembled WGS sequence"/>
</dbReference>
<feature type="compositionally biased region" description="Basic and acidic residues" evidence="1">
    <location>
        <begin position="69"/>
        <end position="85"/>
    </location>
</feature>
<feature type="compositionally biased region" description="Low complexity" evidence="1">
    <location>
        <begin position="86"/>
        <end position="99"/>
    </location>
</feature>
<dbReference type="PANTHER" id="PTHR34404">
    <property type="entry name" value="REGULATORY PROTEIN, FMDB FAMILY"/>
    <property type="match status" value="1"/>
</dbReference>
<feature type="domain" description="Putative regulatory protein FmdB zinc ribbon" evidence="2">
    <location>
        <begin position="1"/>
        <end position="42"/>
    </location>
</feature>
<dbReference type="RefSeq" id="WP_346051955.1">
    <property type="nucleotide sequence ID" value="NZ_JAYGII010000018.1"/>
</dbReference>
<proteinExistence type="predicted"/>
<evidence type="ECO:0000313" key="3">
    <source>
        <dbReference type="EMBL" id="MEA5445995.1"/>
    </source>
</evidence>